<dbReference type="GO" id="GO:0005576">
    <property type="term" value="C:extracellular region"/>
    <property type="evidence" value="ECO:0007669"/>
    <property type="project" value="InterPro"/>
</dbReference>
<keyword evidence="6" id="KW-1185">Reference proteome</keyword>
<dbReference type="Pfam" id="PF00095">
    <property type="entry name" value="WAP"/>
    <property type="match status" value="1"/>
</dbReference>
<accession>A0AAY4BST9</accession>
<dbReference type="Pfam" id="PF17869">
    <property type="entry name" value="Cys_box"/>
    <property type="match status" value="1"/>
</dbReference>
<dbReference type="Pfam" id="PF00041">
    <property type="entry name" value="fn3"/>
    <property type="match status" value="2"/>
</dbReference>
<dbReference type="PROSITE" id="PS50853">
    <property type="entry name" value="FN3"/>
    <property type="match status" value="3"/>
</dbReference>
<dbReference type="InterPro" id="IPR013783">
    <property type="entry name" value="Ig-like_fold"/>
</dbReference>
<evidence type="ECO:0000256" key="2">
    <source>
        <dbReference type="SAM" id="SignalP"/>
    </source>
</evidence>
<evidence type="ECO:0000313" key="5">
    <source>
        <dbReference type="Ensembl" id="ENSDCDP00010023963.1"/>
    </source>
</evidence>
<dbReference type="InterPro" id="IPR008197">
    <property type="entry name" value="WAP_dom"/>
</dbReference>
<dbReference type="GO" id="GO:0009986">
    <property type="term" value="C:cell surface"/>
    <property type="evidence" value="ECO:0007669"/>
    <property type="project" value="TreeGrafter"/>
</dbReference>
<dbReference type="PROSITE" id="PS51257">
    <property type="entry name" value="PROKAR_LIPOPROTEIN"/>
    <property type="match status" value="1"/>
</dbReference>
<dbReference type="FunFam" id="4.10.75.10:FF:000001">
    <property type="entry name" value="Anosmin 1"/>
    <property type="match status" value="1"/>
</dbReference>
<dbReference type="AlphaFoldDB" id="A0AAY4BST9"/>
<evidence type="ECO:0000259" key="3">
    <source>
        <dbReference type="PROSITE" id="PS50853"/>
    </source>
</evidence>
<dbReference type="Ensembl" id="ENSDCDT00010029592.1">
    <property type="protein sequence ID" value="ENSDCDP00010023963.1"/>
    <property type="gene ID" value="ENSDCDG00010014738.1"/>
</dbReference>
<feature type="chain" id="PRO_5044341024" evidence="2">
    <location>
        <begin position="31"/>
        <end position="668"/>
    </location>
</feature>
<feature type="domain" description="Fibronectin type-III" evidence="3">
    <location>
        <begin position="300"/>
        <end position="408"/>
    </location>
</feature>
<sequence length="668" mass="74168">MRARLLWISPALLTLLLLTLLLLACGSVGAARRREKTSPSPSSSPSSLGTLFRTRCAARCLSLHSARISTSSTHFLQINGSLGWCQSHKQCAKCLEPCKDSWELEDRSCRDLCEVSFPRKHGECVTSCDFLRSVMVTKQGDCPSPEKASGFAAACVESCEEDGDCSGQKKCCPNGCGHTCQPPKNLYRGAPLKPRKEVIFEEFLAGVLEVRWSSRFNVSAEPVVYLLQRRWNYGIHPNEDDATEWEVVAQTTEEHARLTDIRSGRWYQFRMAAVNVHGTRGYSTPTKHYRTTKDPSPPPRPTNLRVTNLTFGADSAVTAQLNWTLPADPDLLVHHYKVSWSWSVTSGSVVRPKVKRRKNANGDSSSVDLDGLRANRSYTVELQAVSYWGDMPLKGQKASLHFTTTQDSALSSGAGKRISDIMDVGTPFYQDGQLQVRVYWKRKDISVSYYRVQWAPEICTHNGTRSTEKMVTQENYASLPNLQFSCKYKVMIQPMGTRGHTLSESTSFFTPSCATIRSKSSKHIPCPGDTVVTQSKTSARAENLTASFSVHQGNITALFTWNVAKAPALPQVTGFQVTWTEVTTESRTNSLPNSLVSQSQILPPDHNLLLVSGLQPSTQYRLEVQVITGAGEGPATFRTFQTPAFLNTAPSYRPRLKKHHAKAVVQRH</sequence>
<dbReference type="InterPro" id="IPR036116">
    <property type="entry name" value="FN3_sf"/>
</dbReference>
<reference evidence="5" key="3">
    <citation type="submission" date="2025-09" db="UniProtKB">
        <authorList>
            <consortium name="Ensembl"/>
        </authorList>
    </citation>
    <scope>IDENTIFICATION</scope>
</reference>
<evidence type="ECO:0000256" key="1">
    <source>
        <dbReference type="SAM" id="MobiDB-lite"/>
    </source>
</evidence>
<dbReference type="GeneTree" id="ENSGT00440000033720"/>
<proteinExistence type="predicted"/>
<dbReference type="SUPFAM" id="SSF57256">
    <property type="entry name" value="Elafin-like"/>
    <property type="match status" value="1"/>
</dbReference>
<dbReference type="SMART" id="SM00060">
    <property type="entry name" value="FN3"/>
    <property type="match status" value="3"/>
</dbReference>
<dbReference type="PANTHER" id="PTHR14131">
    <property type="entry name" value="ANOSMIN"/>
    <property type="match status" value="1"/>
</dbReference>
<feature type="region of interest" description="Disordered" evidence="1">
    <location>
        <begin position="282"/>
        <end position="301"/>
    </location>
</feature>
<organism evidence="5 6">
    <name type="scientific">Denticeps clupeoides</name>
    <name type="common">denticle herring</name>
    <dbReference type="NCBI Taxonomy" id="299321"/>
    <lineage>
        <taxon>Eukaryota</taxon>
        <taxon>Metazoa</taxon>
        <taxon>Chordata</taxon>
        <taxon>Craniata</taxon>
        <taxon>Vertebrata</taxon>
        <taxon>Euteleostomi</taxon>
        <taxon>Actinopterygii</taxon>
        <taxon>Neopterygii</taxon>
        <taxon>Teleostei</taxon>
        <taxon>Clupei</taxon>
        <taxon>Clupeiformes</taxon>
        <taxon>Denticipitoidei</taxon>
        <taxon>Denticipitidae</taxon>
        <taxon>Denticeps</taxon>
    </lineage>
</organism>
<dbReference type="PANTHER" id="PTHR14131:SF6">
    <property type="entry name" value="ANOSMIN-1-RELATED"/>
    <property type="match status" value="1"/>
</dbReference>
<dbReference type="PROSITE" id="PS51390">
    <property type="entry name" value="WAP"/>
    <property type="match status" value="1"/>
</dbReference>
<dbReference type="CDD" id="cd00199">
    <property type="entry name" value="WAP"/>
    <property type="match status" value="1"/>
</dbReference>
<dbReference type="InterPro" id="IPR003961">
    <property type="entry name" value="FN3_dom"/>
</dbReference>
<feature type="signal peptide" evidence="2">
    <location>
        <begin position="1"/>
        <end position="30"/>
    </location>
</feature>
<evidence type="ECO:0000259" key="4">
    <source>
        <dbReference type="PROSITE" id="PS51390"/>
    </source>
</evidence>
<dbReference type="Gene3D" id="4.10.75.10">
    <property type="entry name" value="Elafin-like"/>
    <property type="match status" value="1"/>
</dbReference>
<dbReference type="CDD" id="cd00063">
    <property type="entry name" value="FN3"/>
    <property type="match status" value="3"/>
</dbReference>
<feature type="domain" description="Fibronectin type-III" evidence="3">
    <location>
        <begin position="540"/>
        <end position="645"/>
    </location>
</feature>
<dbReference type="PRINTS" id="PR00003">
    <property type="entry name" value="4DISULPHCORE"/>
</dbReference>
<feature type="domain" description="Fibronectin type-III" evidence="3">
    <location>
        <begin position="190"/>
        <end position="295"/>
    </location>
</feature>
<reference evidence="5 6" key="1">
    <citation type="submission" date="2020-06" db="EMBL/GenBank/DDBJ databases">
        <authorList>
            <consortium name="Wellcome Sanger Institute Data Sharing"/>
        </authorList>
    </citation>
    <scope>NUCLEOTIDE SEQUENCE [LARGE SCALE GENOMIC DNA]</scope>
</reference>
<feature type="domain" description="WAP" evidence="4">
    <location>
        <begin position="135"/>
        <end position="184"/>
    </location>
</feature>
<name>A0AAY4BST9_9TELE</name>
<dbReference type="Proteomes" id="UP000694580">
    <property type="component" value="Chromosome 5"/>
</dbReference>
<evidence type="ECO:0000313" key="6">
    <source>
        <dbReference type="Proteomes" id="UP000694580"/>
    </source>
</evidence>
<dbReference type="InterPro" id="IPR040957">
    <property type="entry name" value="Anosmin-1_Cys_box"/>
</dbReference>
<dbReference type="InterPro" id="IPR036645">
    <property type="entry name" value="Elafin-like_sf"/>
</dbReference>
<dbReference type="GO" id="GO:0030182">
    <property type="term" value="P:neuron differentiation"/>
    <property type="evidence" value="ECO:0007669"/>
    <property type="project" value="TreeGrafter"/>
</dbReference>
<reference evidence="5" key="2">
    <citation type="submission" date="2025-08" db="UniProtKB">
        <authorList>
            <consortium name="Ensembl"/>
        </authorList>
    </citation>
    <scope>IDENTIFICATION</scope>
</reference>
<dbReference type="SMART" id="SM00217">
    <property type="entry name" value="WAP"/>
    <property type="match status" value="1"/>
</dbReference>
<dbReference type="GO" id="GO:0030414">
    <property type="term" value="F:peptidase inhibitor activity"/>
    <property type="evidence" value="ECO:0007669"/>
    <property type="project" value="InterPro"/>
</dbReference>
<gene>
    <name evidence="5" type="primary">anos1a</name>
</gene>
<dbReference type="Gene3D" id="2.60.40.10">
    <property type="entry name" value="Immunoglobulins"/>
    <property type="match status" value="3"/>
</dbReference>
<protein>
    <submittedName>
        <fullName evidence="5">Uncharacterized protein</fullName>
    </submittedName>
</protein>
<dbReference type="InterPro" id="IPR042447">
    <property type="entry name" value="Anosmin-1"/>
</dbReference>
<dbReference type="SUPFAM" id="SSF49265">
    <property type="entry name" value="Fibronectin type III"/>
    <property type="match status" value="2"/>
</dbReference>
<keyword evidence="2" id="KW-0732">Signal</keyword>